<protein>
    <recommendedName>
        <fullName evidence="12">TauD/TfdA-like domain-containing protein</fullName>
    </recommendedName>
</protein>
<comment type="cofactor">
    <cofactor evidence="1">
        <name>Fe(2+)</name>
        <dbReference type="ChEBI" id="CHEBI:29033"/>
    </cofactor>
</comment>
<name>A0A9P7H0V9_9HYPO</name>
<evidence type="ECO:0000256" key="7">
    <source>
        <dbReference type="SAM" id="MobiDB-lite"/>
    </source>
</evidence>
<feature type="domain" description="TauD/TfdA-like" evidence="9">
    <location>
        <begin position="464"/>
        <end position="756"/>
    </location>
</feature>
<keyword evidence="4" id="KW-0223">Dioxygenase</keyword>
<evidence type="ECO:0000259" key="8">
    <source>
        <dbReference type="Pfam" id="PF00266"/>
    </source>
</evidence>
<evidence type="ECO:0000256" key="3">
    <source>
        <dbReference type="ARBA" id="ARBA00022723"/>
    </source>
</evidence>
<feature type="compositionally biased region" description="Polar residues" evidence="7">
    <location>
        <begin position="428"/>
        <end position="440"/>
    </location>
</feature>
<evidence type="ECO:0000256" key="5">
    <source>
        <dbReference type="ARBA" id="ARBA00023002"/>
    </source>
</evidence>
<dbReference type="SUPFAM" id="SSF51197">
    <property type="entry name" value="Clavaminate synthase-like"/>
    <property type="match status" value="1"/>
</dbReference>
<evidence type="ECO:0000313" key="10">
    <source>
        <dbReference type="EMBL" id="KAG5657918.1"/>
    </source>
</evidence>
<dbReference type="GO" id="GO:0005737">
    <property type="term" value="C:cytoplasm"/>
    <property type="evidence" value="ECO:0007669"/>
    <property type="project" value="TreeGrafter"/>
</dbReference>
<dbReference type="PANTHER" id="PTHR30468:SF10">
    <property type="entry name" value="TAUD_TFDA-LIKE DOMAIN-CONTAINING PROTEIN"/>
    <property type="match status" value="1"/>
</dbReference>
<dbReference type="InterPro" id="IPR000192">
    <property type="entry name" value="Aminotrans_V_dom"/>
</dbReference>
<organism evidence="10 11">
    <name type="scientific">Fusarium avenaceum</name>
    <dbReference type="NCBI Taxonomy" id="40199"/>
    <lineage>
        <taxon>Eukaryota</taxon>
        <taxon>Fungi</taxon>
        <taxon>Dikarya</taxon>
        <taxon>Ascomycota</taxon>
        <taxon>Pezizomycotina</taxon>
        <taxon>Sordariomycetes</taxon>
        <taxon>Hypocreomycetidae</taxon>
        <taxon>Hypocreales</taxon>
        <taxon>Nectriaceae</taxon>
        <taxon>Fusarium</taxon>
        <taxon>Fusarium tricinctum species complex</taxon>
    </lineage>
</organism>
<dbReference type="Gene3D" id="3.40.640.10">
    <property type="entry name" value="Type I PLP-dependent aspartate aminotransferase-like (Major domain)"/>
    <property type="match status" value="1"/>
</dbReference>
<evidence type="ECO:0000313" key="11">
    <source>
        <dbReference type="Proteomes" id="UP000782241"/>
    </source>
</evidence>
<dbReference type="AlphaFoldDB" id="A0A9P7H0V9"/>
<dbReference type="PANTHER" id="PTHR30468">
    <property type="entry name" value="ALPHA-KETOGLUTARATE-DEPENDENT SULFONATE DIOXYGENASE"/>
    <property type="match status" value="1"/>
</dbReference>
<dbReference type="GO" id="GO:0016706">
    <property type="term" value="F:2-oxoglutarate-dependent dioxygenase activity"/>
    <property type="evidence" value="ECO:0007669"/>
    <property type="project" value="TreeGrafter"/>
</dbReference>
<keyword evidence="6" id="KW-0408">Iron</keyword>
<keyword evidence="11" id="KW-1185">Reference proteome</keyword>
<dbReference type="SUPFAM" id="SSF53383">
    <property type="entry name" value="PLP-dependent transferases"/>
    <property type="match status" value="1"/>
</dbReference>
<reference evidence="10" key="1">
    <citation type="submission" date="2021-04" db="EMBL/GenBank/DDBJ databases">
        <title>Draft genome of Fusarium avenaceum strain F156N33, isolated from an atmospheric sample in Virginia.</title>
        <authorList>
            <person name="Yang S."/>
            <person name="Vinatzer B.A."/>
            <person name="Coleman J."/>
        </authorList>
    </citation>
    <scope>NUCLEOTIDE SEQUENCE</scope>
    <source>
        <strain evidence="10">F156N33</strain>
    </source>
</reference>
<dbReference type="Gene3D" id="3.60.130.10">
    <property type="entry name" value="Clavaminate synthase-like"/>
    <property type="match status" value="1"/>
</dbReference>
<comment type="similarity">
    <text evidence="2">Belongs to the TfdA dioxygenase family.</text>
</comment>
<evidence type="ECO:0008006" key="12">
    <source>
        <dbReference type="Google" id="ProtNLM"/>
    </source>
</evidence>
<dbReference type="InterPro" id="IPR015421">
    <property type="entry name" value="PyrdxlP-dep_Trfase_major"/>
</dbReference>
<feature type="domain" description="Aminotransferase class V" evidence="8">
    <location>
        <begin position="29"/>
        <end position="399"/>
    </location>
</feature>
<evidence type="ECO:0000259" key="9">
    <source>
        <dbReference type="Pfam" id="PF02668"/>
    </source>
</evidence>
<feature type="region of interest" description="Disordered" evidence="7">
    <location>
        <begin position="418"/>
        <end position="445"/>
    </location>
</feature>
<dbReference type="Proteomes" id="UP000782241">
    <property type="component" value="Unassembled WGS sequence"/>
</dbReference>
<dbReference type="Pfam" id="PF00266">
    <property type="entry name" value="Aminotran_5"/>
    <property type="match status" value="1"/>
</dbReference>
<keyword evidence="5" id="KW-0560">Oxidoreductase</keyword>
<dbReference type="GO" id="GO:0046872">
    <property type="term" value="F:metal ion binding"/>
    <property type="evidence" value="ECO:0007669"/>
    <property type="project" value="UniProtKB-KW"/>
</dbReference>
<dbReference type="InterPro" id="IPR051323">
    <property type="entry name" value="AtsK-like"/>
</dbReference>
<keyword evidence="3" id="KW-0479">Metal-binding</keyword>
<evidence type="ECO:0000256" key="4">
    <source>
        <dbReference type="ARBA" id="ARBA00022964"/>
    </source>
</evidence>
<dbReference type="InterPro" id="IPR015424">
    <property type="entry name" value="PyrdxlP-dep_Trfase"/>
</dbReference>
<comment type="caution">
    <text evidence="10">The sequence shown here is derived from an EMBL/GenBank/DDBJ whole genome shotgun (WGS) entry which is preliminary data.</text>
</comment>
<proteinExistence type="inferred from homology"/>
<dbReference type="InterPro" id="IPR042098">
    <property type="entry name" value="TauD-like_sf"/>
</dbReference>
<evidence type="ECO:0000256" key="1">
    <source>
        <dbReference type="ARBA" id="ARBA00001954"/>
    </source>
</evidence>
<dbReference type="Gene3D" id="3.90.1150.10">
    <property type="entry name" value="Aspartate Aminotransferase, domain 1"/>
    <property type="match status" value="1"/>
</dbReference>
<dbReference type="Pfam" id="PF02668">
    <property type="entry name" value="TauD"/>
    <property type="match status" value="1"/>
</dbReference>
<gene>
    <name evidence="10" type="ORF">KAF25_007951</name>
</gene>
<dbReference type="EMBL" id="JAGPUO010000016">
    <property type="protein sequence ID" value="KAG5657918.1"/>
    <property type="molecule type" value="Genomic_DNA"/>
</dbReference>
<sequence length="780" mass="87050">MAISRRLPQLATEAVRRQFPGLNKGSICLNNGAGSLVYRGAIESITKTMSHPHMNLRGQDSTSMIDVKKRAAQYAKIASFVNADPDEIAFGPSTTGLLRTLTNSLRPNLNADSEIIVSVLCHEAGITAWRSLAKSLGIVIKWWTPPTNKGKTTDPKLTLESLQPLLSPKTRLVCCGHVSNITGTIEPIKDIADLVHTIPGAMICVDGVAMAPHRPIDVKLLDVDFYVFSWYKVFGPHIAQIYARRRVQQRFLTSLNHYFFDANPLSVKLGLGNSCIELEHAVVPIINYLEDQVGWESIIGHEQAITAYLLEYLTSNPDLYTVYGSQSSDPNARVSLVSFSTNGLSSDRVAQEIHETSTCRLISGDCWSPRTVYDVLGRGDDGIIRASLVHYNTMDEMRAFTQTLDQAVRNLTHQEVPVSSAHGMSGPQAETSKMNGNSNGHADDQPIKKHYELSGCLDKFDSFKVGPVIGTEFPNANVAEWMRAENSDELIRDLAITISQRGVVFFRAQKDFTNELQKELADRLGRLTGKPESSTLHIHPLHNFNPDEDKHINTITTDKQANPAEDLWKNRPSDIRNSWHTDAGYEPNPPDYSILKLVKLPETGGDTMWASSCEIYDKISPSYRKFLESLTATFSQTRLPRVAKEKGFELYTEPRGSPNNIGDSLTSSHPVVRTNPVTGWKSLFAVGNHAERINDVTPDESKRLLDWFLQLIVEEHDCQLRHQWKNPYDVAIWDNRTVYHTAIFDFAGFGARTGHRAVGIGERPYFDPMSKTRREALAGN</sequence>
<dbReference type="InterPro" id="IPR003819">
    <property type="entry name" value="TauD/TfdA-like"/>
</dbReference>
<dbReference type="InterPro" id="IPR015422">
    <property type="entry name" value="PyrdxlP-dep_Trfase_small"/>
</dbReference>
<evidence type="ECO:0000256" key="2">
    <source>
        <dbReference type="ARBA" id="ARBA00005896"/>
    </source>
</evidence>
<accession>A0A9P7H0V9</accession>
<evidence type="ECO:0000256" key="6">
    <source>
        <dbReference type="ARBA" id="ARBA00023004"/>
    </source>
</evidence>